<sequence>MTKSTITQRSDYNPLTGPPLAGTGTGGLKSFREPKGRCGPITSKNAEYCSLAGRAQQVITKMNNLRQQQTNQYKTTGESPSAQNRGYYQMISALRSGGNLNFGKKIATPQYIRNGFVNLDKDNQRSGPINLGTGEVQPKLKPRESQNGFGRSGPLIKHLSTYSLVFPTSITTSTQQASTVIPPLQLQGTHENVSPQPQTTCTKLDEGTREQEVNTRDKPWLPSVAAGSTNRSKRESLLSTSWTALTGGLNSPRKRIGNRAVWIRDRTSLQADQQRELQEQQQQRRRRTVAIYENIPQSEFPRQNQLSKCDSQPPDTVSTISMPPMRLRQSDETVRNRPKEQLTHRSHPGLQPLGSIHELSQCNHFEKPEAEKPIALHILRNAIEQQHLNDCKTHPTPNSDKTKTPSLPELTNGTQRFSGFCDALRKQQNLAQSTTALHTVGTIPTELKSIYSSNRVLNGFITGKSAEKSKPVESRTVSLSSLTLGPNPIRLPKIRTPMSPKTALELHCKDLSQYEQQEIEKYSQIWFLGAGAEKIEGNQNAPANDGYDDESGGYIKVNHDHLAYRFEILETLGKGSFGRVVHAIDHRTGEHVAVKIIRNKKRFHQQAQIEVAVLQDLKIADPHFRHNVVHINEYFIFRNHLCIVFDLLGSNLYDILRKNGYRGFTLHSLRKVAIKLLDCLCLLQKQGIIHCDLKPENILTGYNNSSELRVIDFGSSCYVNRRIYTYIQSRFYRAPEIILGIPYGPPIDMWSFGCILPELYTGRPLFPGESEVDQLACMMELLNTPPESILEKATRKRSFFVSPATKLAVICSEFISTTKHLVLKINDIPYLHGSNVFGCKLILTRQRLVSADSKGSPRNLTNSRGKRRVPGSKTLEDLVKTTDTKFLDLIQRCLTWNPEERLTPETALNHEWIRRADLRRRPSDTGRKTKVSPPRDLEKSTIS</sequence>
<feature type="region of interest" description="Disordered" evidence="12">
    <location>
        <begin position="1"/>
        <end position="37"/>
    </location>
</feature>
<dbReference type="PROSITE" id="PS00108">
    <property type="entry name" value="PROTEIN_KINASE_ST"/>
    <property type="match status" value="1"/>
</dbReference>
<dbReference type="GO" id="GO:0005737">
    <property type="term" value="C:cytoplasm"/>
    <property type="evidence" value="ECO:0007669"/>
    <property type="project" value="TreeGrafter"/>
</dbReference>
<evidence type="ECO:0000256" key="5">
    <source>
        <dbReference type="ARBA" id="ARBA00022741"/>
    </source>
</evidence>
<evidence type="ECO:0000256" key="11">
    <source>
        <dbReference type="PROSITE-ProRule" id="PRU10141"/>
    </source>
</evidence>
<comment type="catalytic activity">
    <reaction evidence="9">
        <text>L-threonyl-[protein] + ATP = O-phospho-L-threonyl-[protein] + ADP + H(+)</text>
        <dbReference type="Rhea" id="RHEA:46608"/>
        <dbReference type="Rhea" id="RHEA-COMP:11060"/>
        <dbReference type="Rhea" id="RHEA-COMP:11605"/>
        <dbReference type="ChEBI" id="CHEBI:15378"/>
        <dbReference type="ChEBI" id="CHEBI:30013"/>
        <dbReference type="ChEBI" id="CHEBI:30616"/>
        <dbReference type="ChEBI" id="CHEBI:61977"/>
        <dbReference type="ChEBI" id="CHEBI:456216"/>
        <dbReference type="EC" id="2.7.12.1"/>
    </reaction>
</comment>
<proteinExistence type="inferred from homology"/>
<feature type="compositionally biased region" description="Polar residues" evidence="12">
    <location>
        <begin position="188"/>
        <end position="202"/>
    </location>
</feature>
<dbReference type="Gene3D" id="3.30.200.20">
    <property type="entry name" value="Phosphorylase Kinase, domain 1"/>
    <property type="match status" value="1"/>
</dbReference>
<feature type="region of interest" description="Disordered" evidence="12">
    <location>
        <begin position="188"/>
        <end position="215"/>
    </location>
</feature>
<evidence type="ECO:0000256" key="3">
    <source>
        <dbReference type="ARBA" id="ARBA00022527"/>
    </source>
</evidence>
<dbReference type="PANTHER" id="PTHR24058:SF22">
    <property type="entry name" value="DUAL SPECIFICITY TYROSINE-PHOSPHORYLATION-REGULATED KINASE 4"/>
    <property type="match status" value="1"/>
</dbReference>
<feature type="region of interest" description="Disordered" evidence="12">
    <location>
        <begin position="852"/>
        <end position="871"/>
    </location>
</feature>
<dbReference type="PANTHER" id="PTHR24058">
    <property type="entry name" value="DUAL SPECIFICITY PROTEIN KINASE"/>
    <property type="match status" value="1"/>
</dbReference>
<feature type="domain" description="Protein kinase" evidence="13">
    <location>
        <begin position="566"/>
        <end position="913"/>
    </location>
</feature>
<dbReference type="EC" id="2.7.12.1" evidence="2"/>
<feature type="compositionally biased region" description="Basic and acidic residues" evidence="12">
    <location>
        <begin position="328"/>
        <end position="343"/>
    </location>
</feature>
<feature type="compositionally biased region" description="Polar residues" evidence="12">
    <location>
        <begin position="295"/>
        <end position="321"/>
    </location>
</feature>
<dbReference type="InterPro" id="IPR008271">
    <property type="entry name" value="Ser/Thr_kinase_AS"/>
</dbReference>
<dbReference type="InterPro" id="IPR011009">
    <property type="entry name" value="Kinase-like_dom_sf"/>
</dbReference>
<dbReference type="Gene3D" id="1.10.510.10">
    <property type="entry name" value="Transferase(Phosphotransferase) domain 1"/>
    <property type="match status" value="1"/>
</dbReference>
<feature type="region of interest" description="Disordered" evidence="12">
    <location>
        <begin position="921"/>
        <end position="943"/>
    </location>
</feature>
<comment type="caution">
    <text evidence="14">The sequence shown here is derived from an EMBL/GenBank/DDBJ whole genome shotgun (WGS) entry which is preliminary data.</text>
</comment>
<comment type="catalytic activity">
    <reaction evidence="10">
        <text>L-tyrosyl-[protein] + ATP = O-phospho-L-tyrosyl-[protein] + ADP + H(+)</text>
        <dbReference type="Rhea" id="RHEA:10596"/>
        <dbReference type="Rhea" id="RHEA-COMP:10136"/>
        <dbReference type="Rhea" id="RHEA-COMP:20101"/>
        <dbReference type="ChEBI" id="CHEBI:15378"/>
        <dbReference type="ChEBI" id="CHEBI:30616"/>
        <dbReference type="ChEBI" id="CHEBI:46858"/>
        <dbReference type="ChEBI" id="CHEBI:61978"/>
        <dbReference type="ChEBI" id="CHEBI:456216"/>
        <dbReference type="EC" id="2.7.12.1"/>
    </reaction>
</comment>
<dbReference type="InterPro" id="IPR000719">
    <property type="entry name" value="Prot_kinase_dom"/>
</dbReference>
<gene>
    <name evidence="14" type="ORF">PHET_00800</name>
</gene>
<dbReference type="GO" id="GO:0005634">
    <property type="term" value="C:nucleus"/>
    <property type="evidence" value="ECO:0007669"/>
    <property type="project" value="TreeGrafter"/>
</dbReference>
<keyword evidence="6" id="KW-0418">Kinase</keyword>
<dbReference type="AlphaFoldDB" id="A0A8J4T4J9"/>
<keyword evidence="5 11" id="KW-0547">Nucleotide-binding</keyword>
<dbReference type="PROSITE" id="PS50011">
    <property type="entry name" value="PROTEIN_KINASE_DOM"/>
    <property type="match status" value="1"/>
</dbReference>
<dbReference type="GO" id="GO:0004712">
    <property type="term" value="F:protein serine/threonine/tyrosine kinase activity"/>
    <property type="evidence" value="ECO:0007669"/>
    <property type="project" value="UniProtKB-EC"/>
</dbReference>
<dbReference type="GO" id="GO:0004674">
    <property type="term" value="F:protein serine/threonine kinase activity"/>
    <property type="evidence" value="ECO:0007669"/>
    <property type="project" value="UniProtKB-KW"/>
</dbReference>
<keyword evidence="4" id="KW-0808">Transferase</keyword>
<dbReference type="InterPro" id="IPR042521">
    <property type="entry name" value="DYRK"/>
</dbReference>
<evidence type="ECO:0000256" key="4">
    <source>
        <dbReference type="ARBA" id="ARBA00022679"/>
    </source>
</evidence>
<dbReference type="InterPro" id="IPR017441">
    <property type="entry name" value="Protein_kinase_ATP_BS"/>
</dbReference>
<evidence type="ECO:0000313" key="15">
    <source>
        <dbReference type="Proteomes" id="UP000748531"/>
    </source>
</evidence>
<dbReference type="SMART" id="SM00220">
    <property type="entry name" value="S_TKc"/>
    <property type="match status" value="1"/>
</dbReference>
<organism evidence="14 15">
    <name type="scientific">Paragonimus heterotremus</name>
    <dbReference type="NCBI Taxonomy" id="100268"/>
    <lineage>
        <taxon>Eukaryota</taxon>
        <taxon>Metazoa</taxon>
        <taxon>Spiralia</taxon>
        <taxon>Lophotrochozoa</taxon>
        <taxon>Platyhelminthes</taxon>
        <taxon>Trematoda</taxon>
        <taxon>Digenea</taxon>
        <taxon>Plagiorchiida</taxon>
        <taxon>Troglotremata</taxon>
        <taxon>Troglotrematidae</taxon>
        <taxon>Paragonimus</taxon>
    </lineage>
</organism>
<accession>A0A8J4T4J9</accession>
<dbReference type="Gene3D" id="3.30.10.30">
    <property type="entry name" value="DYRK"/>
    <property type="match status" value="1"/>
</dbReference>
<evidence type="ECO:0000256" key="10">
    <source>
        <dbReference type="ARBA" id="ARBA00051680"/>
    </source>
</evidence>
<evidence type="ECO:0000256" key="12">
    <source>
        <dbReference type="SAM" id="MobiDB-lite"/>
    </source>
</evidence>
<evidence type="ECO:0000313" key="14">
    <source>
        <dbReference type="EMBL" id="KAF5405686.1"/>
    </source>
</evidence>
<comment type="similarity">
    <text evidence="1">Belongs to the protein kinase superfamily. CMGC Ser/Thr protein kinase family. MNB/DYRK subfamily.</text>
</comment>
<evidence type="ECO:0000256" key="6">
    <source>
        <dbReference type="ARBA" id="ARBA00022777"/>
    </source>
</evidence>
<feature type="binding site" evidence="11">
    <location>
        <position position="595"/>
    </location>
    <ligand>
        <name>ATP</name>
        <dbReference type="ChEBI" id="CHEBI:30616"/>
    </ligand>
</feature>
<feature type="region of interest" description="Disordered" evidence="12">
    <location>
        <begin position="295"/>
        <end position="353"/>
    </location>
</feature>
<name>A0A8J4T4J9_9TREM</name>
<feature type="region of interest" description="Disordered" evidence="12">
    <location>
        <begin position="390"/>
        <end position="412"/>
    </location>
</feature>
<dbReference type="OrthoDB" id="9332038at2759"/>
<evidence type="ECO:0000256" key="8">
    <source>
        <dbReference type="ARBA" id="ARBA00049003"/>
    </source>
</evidence>
<dbReference type="EMBL" id="LUCH01000242">
    <property type="protein sequence ID" value="KAF5405686.1"/>
    <property type="molecule type" value="Genomic_DNA"/>
</dbReference>
<evidence type="ECO:0000256" key="1">
    <source>
        <dbReference type="ARBA" id="ARBA00008867"/>
    </source>
</evidence>
<dbReference type="GO" id="GO:0005856">
    <property type="term" value="C:cytoskeleton"/>
    <property type="evidence" value="ECO:0007669"/>
    <property type="project" value="TreeGrafter"/>
</dbReference>
<evidence type="ECO:0000259" key="13">
    <source>
        <dbReference type="PROSITE" id="PS50011"/>
    </source>
</evidence>
<evidence type="ECO:0000256" key="7">
    <source>
        <dbReference type="ARBA" id="ARBA00022840"/>
    </source>
</evidence>
<dbReference type="PROSITE" id="PS00107">
    <property type="entry name" value="PROTEIN_KINASE_ATP"/>
    <property type="match status" value="1"/>
</dbReference>
<keyword evidence="15" id="KW-1185">Reference proteome</keyword>
<dbReference type="Proteomes" id="UP000748531">
    <property type="component" value="Unassembled WGS sequence"/>
</dbReference>
<reference evidence="14" key="1">
    <citation type="submission" date="2019-05" db="EMBL/GenBank/DDBJ databases">
        <title>Annotation for the trematode Paragonimus heterotremus.</title>
        <authorList>
            <person name="Choi Y.-J."/>
        </authorList>
    </citation>
    <scope>NUCLEOTIDE SEQUENCE</scope>
    <source>
        <strain evidence="14">LC</strain>
    </source>
</reference>
<evidence type="ECO:0000256" key="2">
    <source>
        <dbReference type="ARBA" id="ARBA00013203"/>
    </source>
</evidence>
<feature type="region of interest" description="Disordered" evidence="12">
    <location>
        <begin position="128"/>
        <end position="153"/>
    </location>
</feature>
<protein>
    <recommendedName>
        <fullName evidence="2">dual-specificity kinase</fullName>
        <ecNumber evidence="2">2.7.12.1</ecNumber>
    </recommendedName>
</protein>
<keyword evidence="3" id="KW-0723">Serine/threonine-protein kinase</keyword>
<dbReference type="SUPFAM" id="SSF56112">
    <property type="entry name" value="Protein kinase-like (PK-like)"/>
    <property type="match status" value="1"/>
</dbReference>
<feature type="compositionally biased region" description="Basic and acidic residues" evidence="12">
    <location>
        <begin position="203"/>
        <end position="215"/>
    </location>
</feature>
<dbReference type="GO" id="GO:0005524">
    <property type="term" value="F:ATP binding"/>
    <property type="evidence" value="ECO:0007669"/>
    <property type="project" value="UniProtKB-UniRule"/>
</dbReference>
<comment type="catalytic activity">
    <reaction evidence="8">
        <text>L-seryl-[protein] + ATP = O-phospho-L-seryl-[protein] + ADP + H(+)</text>
        <dbReference type="Rhea" id="RHEA:17989"/>
        <dbReference type="Rhea" id="RHEA-COMP:9863"/>
        <dbReference type="Rhea" id="RHEA-COMP:11604"/>
        <dbReference type="ChEBI" id="CHEBI:15378"/>
        <dbReference type="ChEBI" id="CHEBI:29999"/>
        <dbReference type="ChEBI" id="CHEBI:30616"/>
        <dbReference type="ChEBI" id="CHEBI:83421"/>
        <dbReference type="ChEBI" id="CHEBI:456216"/>
        <dbReference type="EC" id="2.7.12.1"/>
    </reaction>
</comment>
<feature type="compositionally biased region" description="Polar residues" evidence="12">
    <location>
        <begin position="1"/>
        <end position="13"/>
    </location>
</feature>
<dbReference type="InterPro" id="IPR050494">
    <property type="entry name" value="Ser_Thr_dual-spec_kinase"/>
</dbReference>
<keyword evidence="7 11" id="KW-0067">ATP-binding</keyword>
<evidence type="ECO:0000256" key="9">
    <source>
        <dbReference type="ARBA" id="ARBA00049308"/>
    </source>
</evidence>
<dbReference type="Pfam" id="PF00069">
    <property type="entry name" value="Pkinase"/>
    <property type="match status" value="1"/>
</dbReference>